<evidence type="ECO:0000259" key="8">
    <source>
        <dbReference type="PROSITE" id="PS50928"/>
    </source>
</evidence>
<evidence type="ECO:0000256" key="6">
    <source>
        <dbReference type="ARBA" id="ARBA00023136"/>
    </source>
</evidence>
<dbReference type="PANTHER" id="PTHR43163">
    <property type="entry name" value="DIPEPTIDE TRANSPORT SYSTEM PERMEASE PROTEIN DPPB-RELATED"/>
    <property type="match status" value="1"/>
</dbReference>
<dbReference type="Gene3D" id="1.10.3720.10">
    <property type="entry name" value="MetI-like"/>
    <property type="match status" value="1"/>
</dbReference>
<dbReference type="STRING" id="555512.SAMN04487993_1005152"/>
<sequence length="312" mass="34601">MAKYVLYRLGDAIPTLFLVLTLVFIAMRILPGDPALAALGPMADPVQLALFRERMGLNEPLPLQYIYFLWDAIRLDFGRSFISDVPVADLIARNLPHTIYLTIVSVLMGLCLGIPFGVFAATRRNRPPDNALRIYSLIGYSIPDFYLAAILLIVFSLQLGWFPINGAGTGFWDGLHHILLPAMTLAMLKSAFMGRLTRTSVLEVLGRDYVRTARAKGAREGRVIYRHGLRNAMLPLSTGIGISILATLSGSVAVELVFNRPGIGRLLIDAISERDYPVIQAGVMMFAFFVILVNLVMDVVYVFVDPRIRMKS</sequence>
<proteinExistence type="inferred from homology"/>
<evidence type="ECO:0000256" key="4">
    <source>
        <dbReference type="ARBA" id="ARBA00022692"/>
    </source>
</evidence>
<evidence type="ECO:0000256" key="3">
    <source>
        <dbReference type="ARBA" id="ARBA00022475"/>
    </source>
</evidence>
<keyword evidence="2 7" id="KW-0813">Transport</keyword>
<dbReference type="CDD" id="cd06261">
    <property type="entry name" value="TM_PBP2"/>
    <property type="match status" value="1"/>
</dbReference>
<feature type="transmembrane region" description="Helical" evidence="7">
    <location>
        <begin position="134"/>
        <end position="162"/>
    </location>
</feature>
<comment type="subcellular location">
    <subcellularLocation>
        <location evidence="1 7">Cell membrane</location>
        <topology evidence="1 7">Multi-pass membrane protein</topology>
    </subcellularLocation>
</comment>
<dbReference type="AlphaFoldDB" id="A0A1G8KXK9"/>
<dbReference type="InterPro" id="IPR045621">
    <property type="entry name" value="BPD_transp_1_N"/>
</dbReference>
<keyword evidence="6 7" id="KW-0472">Membrane</keyword>
<evidence type="ECO:0000256" key="5">
    <source>
        <dbReference type="ARBA" id="ARBA00022989"/>
    </source>
</evidence>
<dbReference type="GO" id="GO:0071916">
    <property type="term" value="F:dipeptide transmembrane transporter activity"/>
    <property type="evidence" value="ECO:0007669"/>
    <property type="project" value="TreeGrafter"/>
</dbReference>
<dbReference type="SUPFAM" id="SSF161098">
    <property type="entry name" value="MetI-like"/>
    <property type="match status" value="1"/>
</dbReference>
<feature type="transmembrane region" description="Helical" evidence="7">
    <location>
        <begin position="232"/>
        <end position="258"/>
    </location>
</feature>
<evidence type="ECO:0000256" key="2">
    <source>
        <dbReference type="ARBA" id="ARBA00022448"/>
    </source>
</evidence>
<keyword evidence="4 7" id="KW-0812">Transmembrane</keyword>
<feature type="transmembrane region" description="Helical" evidence="7">
    <location>
        <begin position="278"/>
        <end position="304"/>
    </location>
</feature>
<feature type="transmembrane region" description="Helical" evidence="7">
    <location>
        <begin position="99"/>
        <end position="122"/>
    </location>
</feature>
<dbReference type="GO" id="GO:0005886">
    <property type="term" value="C:plasma membrane"/>
    <property type="evidence" value="ECO:0007669"/>
    <property type="project" value="UniProtKB-SubCell"/>
</dbReference>
<protein>
    <submittedName>
        <fullName evidence="9">Peptide/nickel transport system permease protein</fullName>
    </submittedName>
</protein>
<keyword evidence="5 7" id="KW-1133">Transmembrane helix</keyword>
<keyword evidence="10" id="KW-1185">Reference proteome</keyword>
<evidence type="ECO:0000256" key="7">
    <source>
        <dbReference type="RuleBase" id="RU363032"/>
    </source>
</evidence>
<name>A0A1G8KXK9_9RHOB</name>
<evidence type="ECO:0000313" key="10">
    <source>
        <dbReference type="Proteomes" id="UP000199093"/>
    </source>
</evidence>
<dbReference type="EMBL" id="FNEJ01000005">
    <property type="protein sequence ID" value="SDI48141.1"/>
    <property type="molecule type" value="Genomic_DNA"/>
</dbReference>
<evidence type="ECO:0000256" key="1">
    <source>
        <dbReference type="ARBA" id="ARBA00004651"/>
    </source>
</evidence>
<organism evidence="9 10">
    <name type="scientific">Salipiger marinus</name>
    <dbReference type="NCBI Taxonomy" id="555512"/>
    <lineage>
        <taxon>Bacteria</taxon>
        <taxon>Pseudomonadati</taxon>
        <taxon>Pseudomonadota</taxon>
        <taxon>Alphaproteobacteria</taxon>
        <taxon>Rhodobacterales</taxon>
        <taxon>Roseobacteraceae</taxon>
        <taxon>Salipiger</taxon>
    </lineage>
</organism>
<gene>
    <name evidence="9" type="ORF">SAMN04487993_1005152</name>
</gene>
<dbReference type="RefSeq" id="WP_089845459.1">
    <property type="nucleotide sequence ID" value="NZ_FNEJ01000005.1"/>
</dbReference>
<reference evidence="9 10" key="1">
    <citation type="submission" date="2016-10" db="EMBL/GenBank/DDBJ databases">
        <authorList>
            <person name="de Groot N.N."/>
        </authorList>
    </citation>
    <scope>NUCLEOTIDE SEQUENCE [LARGE SCALE GENOMIC DNA]</scope>
    <source>
        <strain evidence="9 10">DSM 26424</strain>
    </source>
</reference>
<dbReference type="OrthoDB" id="9807402at2"/>
<dbReference type="Pfam" id="PF00528">
    <property type="entry name" value="BPD_transp_1"/>
    <property type="match status" value="1"/>
</dbReference>
<dbReference type="PROSITE" id="PS50928">
    <property type="entry name" value="ABC_TM1"/>
    <property type="match status" value="1"/>
</dbReference>
<dbReference type="Pfam" id="PF19300">
    <property type="entry name" value="BPD_transp_1_N"/>
    <property type="match status" value="1"/>
</dbReference>
<dbReference type="InterPro" id="IPR000515">
    <property type="entry name" value="MetI-like"/>
</dbReference>
<dbReference type="Proteomes" id="UP000199093">
    <property type="component" value="Unassembled WGS sequence"/>
</dbReference>
<accession>A0A1G8KXK9</accession>
<dbReference type="PANTHER" id="PTHR43163:SF6">
    <property type="entry name" value="DIPEPTIDE TRANSPORT SYSTEM PERMEASE PROTEIN DPPB-RELATED"/>
    <property type="match status" value="1"/>
</dbReference>
<feature type="transmembrane region" description="Helical" evidence="7">
    <location>
        <begin position="174"/>
        <end position="192"/>
    </location>
</feature>
<comment type="similarity">
    <text evidence="7">Belongs to the binding-protein-dependent transport system permease family.</text>
</comment>
<feature type="domain" description="ABC transmembrane type-1" evidence="8">
    <location>
        <begin position="95"/>
        <end position="297"/>
    </location>
</feature>
<keyword evidence="3" id="KW-1003">Cell membrane</keyword>
<feature type="transmembrane region" description="Helical" evidence="7">
    <location>
        <begin position="12"/>
        <end position="30"/>
    </location>
</feature>
<evidence type="ECO:0000313" key="9">
    <source>
        <dbReference type="EMBL" id="SDI48141.1"/>
    </source>
</evidence>
<dbReference type="InterPro" id="IPR035906">
    <property type="entry name" value="MetI-like_sf"/>
</dbReference>